<gene>
    <name evidence="1" type="ORF">B9G79_07415</name>
</gene>
<dbReference type="EMBL" id="CP020946">
    <property type="protein sequence ID" value="ASD63413.1"/>
    <property type="molecule type" value="Genomic_DNA"/>
</dbReference>
<evidence type="ECO:0000313" key="1">
    <source>
        <dbReference type="EMBL" id="ASD63413.1"/>
    </source>
</evidence>
<dbReference type="AlphaFoldDB" id="A0A1Z3N7F2"/>
<name>A0A1Z3N7F2_BDEBC</name>
<proteinExistence type="predicted"/>
<accession>A0A1Z3N7F2</accession>
<sequence>MKKEYDLKNLKQKKSRTVSKDEVGKILISMRINTNDLVDLKTEADRLGIPYQTLMGSILHRYITGELLDKKGAEILKMIKDVS</sequence>
<reference evidence="1 2" key="1">
    <citation type="submission" date="2017-04" db="EMBL/GenBank/DDBJ databases">
        <title>Whole genome sequence of Bdellovibrio bacteriovorus strain SSB218315.</title>
        <authorList>
            <person name="Oyedara O."/>
            <person name="Rodriguez-Perez M.A."/>
        </authorList>
    </citation>
    <scope>NUCLEOTIDE SEQUENCE [LARGE SCALE GENOMIC DNA]</scope>
    <source>
        <strain evidence="1 2">SSB218315</strain>
    </source>
</reference>
<dbReference type="OrthoDB" id="595481at2"/>
<protein>
    <recommendedName>
        <fullName evidence="3">Antitoxin</fullName>
    </recommendedName>
</protein>
<dbReference type="RefSeq" id="WP_088564952.1">
    <property type="nucleotide sequence ID" value="NZ_CP020946.1"/>
</dbReference>
<evidence type="ECO:0000313" key="2">
    <source>
        <dbReference type="Proteomes" id="UP000197003"/>
    </source>
</evidence>
<dbReference type="Proteomes" id="UP000197003">
    <property type="component" value="Chromosome"/>
</dbReference>
<evidence type="ECO:0008006" key="3">
    <source>
        <dbReference type="Google" id="ProtNLM"/>
    </source>
</evidence>
<organism evidence="1 2">
    <name type="scientific">Bdellovibrio bacteriovorus</name>
    <dbReference type="NCBI Taxonomy" id="959"/>
    <lineage>
        <taxon>Bacteria</taxon>
        <taxon>Pseudomonadati</taxon>
        <taxon>Bdellovibrionota</taxon>
        <taxon>Bdellovibrionia</taxon>
        <taxon>Bdellovibrionales</taxon>
        <taxon>Pseudobdellovibrionaceae</taxon>
        <taxon>Bdellovibrio</taxon>
    </lineage>
</organism>